<dbReference type="PANTHER" id="PTHR22946:SF4">
    <property type="entry name" value="ESTERASE FRSA"/>
    <property type="match status" value="1"/>
</dbReference>
<dbReference type="Pfam" id="PF01738">
    <property type="entry name" value="DLH"/>
    <property type="match status" value="1"/>
</dbReference>
<dbReference type="STRING" id="1121014.N788_03115"/>
<name>A0A087MIB2_9GAMM</name>
<dbReference type="OrthoDB" id="9787933at2"/>
<dbReference type="InterPro" id="IPR029058">
    <property type="entry name" value="AB_hydrolase_fold"/>
</dbReference>
<keyword evidence="1" id="KW-0732">Signal</keyword>
<gene>
    <name evidence="3" type="ORF">N788_03115</name>
</gene>
<dbReference type="AlphaFoldDB" id="A0A087MIB2"/>
<evidence type="ECO:0000259" key="2">
    <source>
        <dbReference type="Pfam" id="PF01738"/>
    </source>
</evidence>
<sequence length="259" mass="27490">MRRCLLSLALFSLAAAAQAEPVAEPVSWQHGGTTFDGYLVYDADEDDRRPGLLMVPNWMGVTDAAVEKAKQLADDDYVILLVDMYGSGVRPANTDEAGQAAGAVYADRVALRGRINTALGVLRDAAGRAPLDASRIGGIGFCFGGAIMLELARSGADVAGVVSFHGNLNTSMPAGEGDIDASVLVLNGAADSYVPQAQITSFWEEMATAKADWQFVNFGGAVHCFAEADANSPGCLYDPKAAKRAYAMMEDFFDERFDD</sequence>
<dbReference type="EMBL" id="AVCJ01000012">
    <property type="protein sequence ID" value="KFL36615.1"/>
    <property type="molecule type" value="Genomic_DNA"/>
</dbReference>
<reference evidence="3 4" key="2">
    <citation type="journal article" date="2015" name="Stand. Genomic Sci.">
        <title>High quality draft genomic sequence of Arenimonas donghaensis DSM 18148(T).</title>
        <authorList>
            <person name="Chen F."/>
            <person name="Wang H."/>
            <person name="Cao Y."/>
            <person name="Li X."/>
            <person name="Wang G."/>
        </authorList>
    </citation>
    <scope>NUCLEOTIDE SEQUENCE [LARGE SCALE GENOMIC DNA]</scope>
    <source>
        <strain evidence="3 4">HO3-R19</strain>
    </source>
</reference>
<dbReference type="InterPro" id="IPR050261">
    <property type="entry name" value="FrsA_esterase"/>
</dbReference>
<dbReference type="SUPFAM" id="SSF53474">
    <property type="entry name" value="alpha/beta-Hydrolases"/>
    <property type="match status" value="1"/>
</dbReference>
<feature type="domain" description="Dienelactone hydrolase" evidence="2">
    <location>
        <begin position="35"/>
        <end position="255"/>
    </location>
</feature>
<accession>A0A087MIB2</accession>
<keyword evidence="4" id="KW-1185">Reference proteome</keyword>
<evidence type="ECO:0000313" key="3">
    <source>
        <dbReference type="EMBL" id="KFL36615.1"/>
    </source>
</evidence>
<feature type="signal peptide" evidence="1">
    <location>
        <begin position="1"/>
        <end position="19"/>
    </location>
</feature>
<reference evidence="4" key="1">
    <citation type="submission" date="2013-08" db="EMBL/GenBank/DDBJ databases">
        <title>Genome sequencing of Arenimonas donghaensis.</title>
        <authorList>
            <person name="Chen F."/>
            <person name="Wang G."/>
        </authorList>
    </citation>
    <scope>NUCLEOTIDE SEQUENCE [LARGE SCALE GENOMIC DNA]</scope>
    <source>
        <strain evidence="4">HO3-R19</strain>
    </source>
</reference>
<dbReference type="PATRIC" id="fig|1121014.3.peg.1300"/>
<dbReference type="InterPro" id="IPR002925">
    <property type="entry name" value="Dienelactn_hydro"/>
</dbReference>
<dbReference type="Gene3D" id="3.40.50.1820">
    <property type="entry name" value="alpha/beta hydrolase"/>
    <property type="match status" value="1"/>
</dbReference>
<feature type="chain" id="PRO_5001826458" description="Dienelactone hydrolase domain-containing protein" evidence="1">
    <location>
        <begin position="20"/>
        <end position="259"/>
    </location>
</feature>
<dbReference type="PANTHER" id="PTHR22946">
    <property type="entry name" value="DIENELACTONE HYDROLASE DOMAIN-CONTAINING PROTEIN-RELATED"/>
    <property type="match status" value="1"/>
</dbReference>
<proteinExistence type="predicted"/>
<comment type="caution">
    <text evidence="3">The sequence shown here is derived from an EMBL/GenBank/DDBJ whole genome shotgun (WGS) entry which is preliminary data.</text>
</comment>
<evidence type="ECO:0000256" key="1">
    <source>
        <dbReference type="SAM" id="SignalP"/>
    </source>
</evidence>
<dbReference type="RefSeq" id="WP_034222716.1">
    <property type="nucleotide sequence ID" value="NZ_AVCJ01000012.1"/>
</dbReference>
<evidence type="ECO:0000313" key="4">
    <source>
        <dbReference type="Proteomes" id="UP000029085"/>
    </source>
</evidence>
<protein>
    <recommendedName>
        <fullName evidence="2">Dienelactone hydrolase domain-containing protein</fullName>
    </recommendedName>
</protein>
<organism evidence="3 4">
    <name type="scientific">Arenimonas donghaensis DSM 18148 = HO3-R19</name>
    <dbReference type="NCBI Taxonomy" id="1121014"/>
    <lineage>
        <taxon>Bacteria</taxon>
        <taxon>Pseudomonadati</taxon>
        <taxon>Pseudomonadota</taxon>
        <taxon>Gammaproteobacteria</taxon>
        <taxon>Lysobacterales</taxon>
        <taxon>Lysobacteraceae</taxon>
        <taxon>Arenimonas</taxon>
    </lineage>
</organism>
<dbReference type="Proteomes" id="UP000029085">
    <property type="component" value="Unassembled WGS sequence"/>
</dbReference>
<dbReference type="GO" id="GO:0016787">
    <property type="term" value="F:hydrolase activity"/>
    <property type="evidence" value="ECO:0007669"/>
    <property type="project" value="InterPro"/>
</dbReference>